<name>A0A4R3YIB6_9GAMM</name>
<accession>A0A4R3YIB6</accession>
<keyword evidence="3" id="KW-1185">Reference proteome</keyword>
<reference evidence="2 3" key="1">
    <citation type="submission" date="2019-03" db="EMBL/GenBank/DDBJ databases">
        <title>Above-ground endophytic microbial communities from plants in different locations in the United States.</title>
        <authorList>
            <person name="Frank C."/>
        </authorList>
    </citation>
    <scope>NUCLEOTIDE SEQUENCE [LARGE SCALE GENOMIC DNA]</scope>
    <source>
        <strain evidence="2 3">LP_13_YM</strain>
    </source>
</reference>
<gene>
    <name evidence="2" type="ORF">EC912_107103</name>
</gene>
<protein>
    <submittedName>
        <fullName evidence="2">Uncharacterized protein</fullName>
    </submittedName>
</protein>
<feature type="compositionally biased region" description="Acidic residues" evidence="1">
    <location>
        <begin position="23"/>
        <end position="33"/>
    </location>
</feature>
<dbReference type="EMBL" id="SMCS01000007">
    <property type="protein sequence ID" value="TCV92395.1"/>
    <property type="molecule type" value="Genomic_DNA"/>
</dbReference>
<evidence type="ECO:0000313" key="3">
    <source>
        <dbReference type="Proteomes" id="UP000295645"/>
    </source>
</evidence>
<dbReference type="RefSeq" id="WP_165973642.1">
    <property type="nucleotide sequence ID" value="NZ_SMCS01000007.1"/>
</dbReference>
<feature type="region of interest" description="Disordered" evidence="1">
    <location>
        <begin position="1"/>
        <end position="57"/>
    </location>
</feature>
<comment type="caution">
    <text evidence="2">The sequence shown here is derived from an EMBL/GenBank/DDBJ whole genome shotgun (WGS) entry which is preliminary data.</text>
</comment>
<proteinExistence type="predicted"/>
<evidence type="ECO:0000256" key="1">
    <source>
        <dbReference type="SAM" id="MobiDB-lite"/>
    </source>
</evidence>
<dbReference type="AlphaFoldDB" id="A0A4R3YIB6"/>
<organism evidence="2 3">
    <name type="scientific">Luteibacter rhizovicinus</name>
    <dbReference type="NCBI Taxonomy" id="242606"/>
    <lineage>
        <taxon>Bacteria</taxon>
        <taxon>Pseudomonadati</taxon>
        <taxon>Pseudomonadota</taxon>
        <taxon>Gammaproteobacteria</taxon>
        <taxon>Lysobacterales</taxon>
        <taxon>Rhodanobacteraceae</taxon>
        <taxon>Luteibacter</taxon>
    </lineage>
</organism>
<dbReference type="Proteomes" id="UP000295645">
    <property type="component" value="Unassembled WGS sequence"/>
</dbReference>
<sequence>MTKRAYEDAYDEGIPYIEASGGDPEDEDEEELNPPDKENDFSGGKQVPEYDQGNLPR</sequence>
<evidence type="ECO:0000313" key="2">
    <source>
        <dbReference type="EMBL" id="TCV92395.1"/>
    </source>
</evidence>